<dbReference type="Proteomes" id="UP001449657">
    <property type="component" value="Chromosome"/>
</dbReference>
<proteinExistence type="predicted"/>
<feature type="signal peptide" evidence="2">
    <location>
        <begin position="1"/>
        <end position="18"/>
    </location>
</feature>
<evidence type="ECO:0000313" key="5">
    <source>
        <dbReference type="Proteomes" id="UP001449657"/>
    </source>
</evidence>
<evidence type="ECO:0000256" key="2">
    <source>
        <dbReference type="SAM" id="SignalP"/>
    </source>
</evidence>
<dbReference type="Gene3D" id="2.180.10.10">
    <property type="entry name" value="RHS repeat-associated core"/>
    <property type="match status" value="1"/>
</dbReference>
<keyword evidence="5" id="KW-1185">Reference proteome</keyword>
<feature type="chain" id="PRO_5047471989" evidence="2">
    <location>
        <begin position="19"/>
        <end position="935"/>
    </location>
</feature>
<dbReference type="RefSeq" id="WP_341840147.1">
    <property type="nucleotide sequence ID" value="NZ_CP149792.1"/>
</dbReference>
<sequence length="935" mass="103651">MRLRFFVNLLLFTSAAFSQQPDNSMPPAKTARAIPQPLPSGAKVNFVRTWSPNQPTTDRAIAYRATDIGATPESTDYFDGLGRLLQTVNRGVAPLAKKDLVTPVLYDAYGRVAFQYLPYISPSADGALKKNAFAEQKACFDALLTTADNNKEDIYYGKTDFENSPLNRVVKAMSPGNNWAGSGRGISKRYLVNAASDEVRRWNVTTIITGNVPFSNVASPGIYPAEELQKNITIDELGKQTVEYLDKDGQMILKKIQIAPAPGANHTGWLCTYYVHDTQGNLHFVIPPKAVEMLPSAGWTISPALSKSLCFRYEYDSRNRMIIKKIPGADSIEMVYDQRDRLVLLRDGNLRAVGGKWLATLYDNLNRPIMTGIYASTNTHGQLIIAQSTSPGTNSILPAHLDPLTYTFYDNYTYPGAKAAQSSYFTKPQPGTNPYPEAITVNSQAKGLVTGTKVRVLETSQFLMTTQYYDPKGRLIQTISDNHNNGVDITTNLYDFSGKLLSTYQYLNNPSAGAAGVIRLLTNRTYDHAGRLIKVTKQLNDNAAFRRDIATNYYDALGQLQRKEFRRASGNIVESMTYTYNIRGWLKGINRNYVKGAETRYFGQELHYDAGFTNREYTGNIAGTTWRGTKISTPNAYGYLYDAAGRLLRANFTQSTSTNTWGKTLHNYDSWMGDGTNYTTAYDANGNIRRMQQWGAKGTSTNSKIDDLTYTIYDSTGLTASNKLYKVVDAVNDPKSTLGDFTDQQPAAAFDYAYDRNGNLTRDENKKISAIRYNHLNLPKSITLTSKGSISYMYDANGRKLAKIVTDNTVTPARITRTDYLGPAVFGNNILQLITHEEGRIRPLASGGFTYDYFLKDHLGNVRMVLAEDNPSKQAYVASMEPKQAVVENSLFSNIDDSRSNKPPAIRTIRNPAPIPPWHGSTATIPAGGSAPALS</sequence>
<accession>A0ABZ2Z1Q5</accession>
<dbReference type="EMBL" id="CP150096">
    <property type="protein sequence ID" value="WZN45395.1"/>
    <property type="molecule type" value="Genomic_DNA"/>
</dbReference>
<evidence type="ECO:0000259" key="3">
    <source>
        <dbReference type="Pfam" id="PF20041"/>
    </source>
</evidence>
<gene>
    <name evidence="4" type="ORF">WJU22_21075</name>
</gene>
<feature type="domain" description="DUF6443" evidence="3">
    <location>
        <begin position="48"/>
        <end position="190"/>
    </location>
</feature>
<evidence type="ECO:0000313" key="4">
    <source>
        <dbReference type="EMBL" id="WZN45395.1"/>
    </source>
</evidence>
<feature type="region of interest" description="Disordered" evidence="1">
    <location>
        <begin position="894"/>
        <end position="935"/>
    </location>
</feature>
<keyword evidence="2" id="KW-0732">Signal</keyword>
<evidence type="ECO:0000256" key="1">
    <source>
        <dbReference type="SAM" id="MobiDB-lite"/>
    </source>
</evidence>
<name>A0ABZ2Z1Q5_9BACT</name>
<organism evidence="4 5">
    <name type="scientific">Chitinophaga caseinilytica</name>
    <dbReference type="NCBI Taxonomy" id="2267521"/>
    <lineage>
        <taxon>Bacteria</taxon>
        <taxon>Pseudomonadati</taxon>
        <taxon>Bacteroidota</taxon>
        <taxon>Chitinophagia</taxon>
        <taxon>Chitinophagales</taxon>
        <taxon>Chitinophagaceae</taxon>
        <taxon>Chitinophaga</taxon>
    </lineage>
</organism>
<reference evidence="4 5" key="1">
    <citation type="submission" date="2024-03" db="EMBL/GenBank/DDBJ databases">
        <title>Chitinophaga caseinilytica sp. nov., a casein hydrolysing bacterium isolated from forest soil.</title>
        <authorList>
            <person name="Lee D.S."/>
            <person name="Han D.M."/>
            <person name="Baek J.H."/>
            <person name="Choi D.G."/>
            <person name="Jeon J.H."/>
            <person name="Jeon C.O."/>
        </authorList>
    </citation>
    <scope>NUCLEOTIDE SEQUENCE [LARGE SCALE GENOMIC DNA]</scope>
    <source>
        <strain evidence="4 5">KACC 19118</strain>
    </source>
</reference>
<dbReference type="Pfam" id="PF20041">
    <property type="entry name" value="DUF6443"/>
    <property type="match status" value="1"/>
</dbReference>
<protein>
    <submittedName>
        <fullName evidence="4">DUF6443 domain-containing protein</fullName>
    </submittedName>
</protein>
<dbReference type="InterPro" id="IPR045619">
    <property type="entry name" value="DUF6443"/>
</dbReference>